<dbReference type="OMA" id="ERMNMKQ"/>
<evidence type="ECO:0000256" key="28">
    <source>
        <dbReference type="SAM" id="Phobius"/>
    </source>
</evidence>
<keyword evidence="11 28" id="KW-0812">Transmembrane</keyword>
<keyword evidence="31" id="KW-1185">Reference proteome</keyword>
<evidence type="ECO:0000256" key="20">
    <source>
        <dbReference type="ARBA" id="ARBA00023170"/>
    </source>
</evidence>
<accession>A0A0E0K2E9</accession>
<evidence type="ECO:0000256" key="9">
    <source>
        <dbReference type="ARBA" id="ARBA00022614"/>
    </source>
</evidence>
<evidence type="ECO:0000256" key="12">
    <source>
        <dbReference type="ARBA" id="ARBA00022729"/>
    </source>
</evidence>
<dbReference type="GO" id="GO:0005886">
    <property type="term" value="C:plasma membrane"/>
    <property type="evidence" value="ECO:0007669"/>
    <property type="project" value="UniProtKB-SubCell"/>
</dbReference>
<dbReference type="Proteomes" id="UP000026962">
    <property type="component" value="Chromosome 2"/>
</dbReference>
<evidence type="ECO:0000313" key="30">
    <source>
        <dbReference type="EnsemblPlants" id="OPUNC02G21980.2"/>
    </source>
</evidence>
<dbReference type="Pfam" id="PF00560">
    <property type="entry name" value="LRR_1"/>
    <property type="match status" value="2"/>
</dbReference>
<evidence type="ECO:0000256" key="23">
    <source>
        <dbReference type="ARBA" id="ARBA00048679"/>
    </source>
</evidence>
<evidence type="ECO:0000256" key="15">
    <source>
        <dbReference type="ARBA" id="ARBA00022777"/>
    </source>
</evidence>
<sequence>MAQCLCSFTFAENMVDLMPRERLKLGMLVLIALLLLCHRVGNVQCATVHDNRADLSSLLHFKQGIIDPNGALKTWNTSTHYCSWTGVMCTQTRPWRVSGLNLTGRSLGGQISSYLGNLTYLSNLDLSNNSFVGSLPFLNQLQQLQLLNLGSNILDGAIPDELTNSSSLKRLDLSANLLVGAIPLNISLLSNLEFLILYKNNLTGNIPQTLGDITSLKGIYLAANKLSGSIPDKIWQLPNLLELVLGQNSLSGGIPHALRNLSSLETLTLELNMLGKSLPPNMGDALSNLQLLYLANNMFEGQIPASLGNASGLQQISLLANNFVGKIPASLGKLSDLSYLDLGTNRLEASDSDSWEFLHALGNCRSLEFFSVSQNQLEGHIPNSIGSLSPNVQQLVFSGNKLSGIVPPSIGNLQSLTWLGLDLNNLTGPIDEWIGKLTKLVRLNLRENNFIGPIPSSIGNLNELAKLNLAKNEFTGLIPPSFGNLQPLTDLNLSYNNLQGNIPIEFGKLEQLVDLDLSSNNLTGFIPDTLGKCENLGTIKMEQNNLNGNIPTSFGYLKKLTVLNLSHNSLSGNIPASLNDLLILTTLDLSYNHLEGEIPRKGVFENASALSLGENSGLCGGAAELHMPSCQTSSKKTKWRYYLIRVLIPMFGFLSIAMLVYFLFLEKNTFTGKYLSSTPFGEQFLKVSYTDLAQATRNFSESNLIGRGIHGSVYRGRLKDTKMEVAVKVFDLEMGGAERSFMAECEALRSIQHRNILPIITACSTVETNGNVFKALVYEFMPNGNLDIWLHRKADGKTSKKLGLTERISIAVNIADALDYLHHDCGSPTVHRDLKPSNILLDDNMNALIGDFGIARLCIESEQKTGLVSSIGGTIGYIAPEYAGGGHASISGDVYSFGVILLEMLTGKRPTDPMFGNGLDIMKFVETNLPRQILHVVDASLIDELEEFAKAKPESENMVHQCLVSLLQLGLLCTRPVPSERMNMKQIASKLHDFRASYIELKASNLQ</sequence>
<dbReference type="GO" id="GO:0005524">
    <property type="term" value="F:ATP binding"/>
    <property type="evidence" value="ECO:0007669"/>
    <property type="project" value="UniProtKB-UniRule"/>
</dbReference>
<dbReference type="STRING" id="4537.A0A0E0K2E9"/>
<keyword evidence="13" id="KW-0677">Repeat</keyword>
<dbReference type="Pfam" id="PF08263">
    <property type="entry name" value="LRRNT_2"/>
    <property type="match status" value="1"/>
</dbReference>
<comment type="catalytic activity">
    <reaction evidence="22">
        <text>L-threonyl-[protein] + ATP = O-phospho-L-threonyl-[protein] + ADP + H(+)</text>
        <dbReference type="Rhea" id="RHEA:46608"/>
        <dbReference type="Rhea" id="RHEA-COMP:11060"/>
        <dbReference type="Rhea" id="RHEA-COMP:11605"/>
        <dbReference type="ChEBI" id="CHEBI:15378"/>
        <dbReference type="ChEBI" id="CHEBI:30013"/>
        <dbReference type="ChEBI" id="CHEBI:30616"/>
        <dbReference type="ChEBI" id="CHEBI:61977"/>
        <dbReference type="ChEBI" id="CHEBI:456216"/>
        <dbReference type="EC" id="2.7.11.1"/>
    </reaction>
</comment>
<evidence type="ECO:0000256" key="22">
    <source>
        <dbReference type="ARBA" id="ARBA00047899"/>
    </source>
</evidence>
<evidence type="ECO:0000256" key="6">
    <source>
        <dbReference type="ARBA" id="ARBA00022475"/>
    </source>
</evidence>
<dbReference type="FunFam" id="3.80.10.10:FF:000095">
    <property type="entry name" value="LRR receptor-like serine/threonine-protein kinase GSO1"/>
    <property type="match status" value="2"/>
</dbReference>
<evidence type="ECO:0000256" key="25">
    <source>
        <dbReference type="ARBA" id="ARBA00056628"/>
    </source>
</evidence>
<dbReference type="GO" id="GO:0033612">
    <property type="term" value="F:receptor serine/threonine kinase binding"/>
    <property type="evidence" value="ECO:0007669"/>
    <property type="project" value="TreeGrafter"/>
</dbReference>
<evidence type="ECO:0000256" key="13">
    <source>
        <dbReference type="ARBA" id="ARBA00022737"/>
    </source>
</evidence>
<keyword evidence="9" id="KW-0433">Leucine-rich repeat</keyword>
<dbReference type="Gene3D" id="3.80.10.10">
    <property type="entry name" value="Ribonuclease Inhibitor"/>
    <property type="match status" value="4"/>
</dbReference>
<keyword evidence="8" id="KW-0597">Phosphoprotein</keyword>
<dbReference type="PRINTS" id="PR00019">
    <property type="entry name" value="LEURICHRPT"/>
</dbReference>
<dbReference type="InterPro" id="IPR011009">
    <property type="entry name" value="Kinase-like_dom_sf"/>
</dbReference>
<evidence type="ECO:0000256" key="5">
    <source>
        <dbReference type="ARBA" id="ARBA00012513"/>
    </source>
</evidence>
<dbReference type="InterPro" id="IPR013210">
    <property type="entry name" value="LRR_N_plant-typ"/>
</dbReference>
<evidence type="ECO:0000256" key="4">
    <source>
        <dbReference type="ARBA" id="ARBA00004389"/>
    </source>
</evidence>
<reference evidence="30" key="1">
    <citation type="submission" date="2015-04" db="UniProtKB">
        <authorList>
            <consortium name="EnsemblPlants"/>
        </authorList>
    </citation>
    <scope>IDENTIFICATION</scope>
</reference>
<comment type="catalytic activity">
    <reaction evidence="23">
        <text>L-seryl-[protein] + ATP = O-phospho-L-seryl-[protein] + ADP + H(+)</text>
        <dbReference type="Rhea" id="RHEA:17989"/>
        <dbReference type="Rhea" id="RHEA-COMP:9863"/>
        <dbReference type="Rhea" id="RHEA-COMP:11604"/>
        <dbReference type="ChEBI" id="CHEBI:15378"/>
        <dbReference type="ChEBI" id="CHEBI:29999"/>
        <dbReference type="ChEBI" id="CHEBI:30616"/>
        <dbReference type="ChEBI" id="CHEBI:83421"/>
        <dbReference type="ChEBI" id="CHEBI:456216"/>
        <dbReference type="EC" id="2.7.11.1"/>
    </reaction>
</comment>
<keyword evidence="18 28" id="KW-1133">Transmembrane helix</keyword>
<comment type="function">
    <text evidence="25">The processed protein kinase Xa21 chain released by protein cleavage after X.oryzae pv. oryzae protein Ax21 detection translocates into the nucleus where it can bind and regulate WRKY62, a transcription factor. Confers resistance to the bacterial pathogen X.oryzae pv. oryzae (Xoo).</text>
</comment>
<dbReference type="Pfam" id="PF13855">
    <property type="entry name" value="LRR_8"/>
    <property type="match status" value="1"/>
</dbReference>
<evidence type="ECO:0000256" key="14">
    <source>
        <dbReference type="ARBA" id="ARBA00022741"/>
    </source>
</evidence>
<evidence type="ECO:0000256" key="1">
    <source>
        <dbReference type="ARBA" id="ARBA00001936"/>
    </source>
</evidence>
<dbReference type="AlphaFoldDB" id="A0A0E0K2E9"/>
<dbReference type="SMART" id="SM00220">
    <property type="entry name" value="S_TKc"/>
    <property type="match status" value="1"/>
</dbReference>
<dbReference type="FunFam" id="1.10.510.10:FF:000358">
    <property type="entry name" value="Putative leucine-rich repeat receptor-like serine/threonine-protein kinase"/>
    <property type="match status" value="1"/>
</dbReference>
<evidence type="ECO:0000256" key="19">
    <source>
        <dbReference type="ARBA" id="ARBA00023136"/>
    </source>
</evidence>
<evidence type="ECO:0000313" key="31">
    <source>
        <dbReference type="Proteomes" id="UP000026962"/>
    </source>
</evidence>
<evidence type="ECO:0000256" key="21">
    <source>
        <dbReference type="ARBA" id="ARBA00023180"/>
    </source>
</evidence>
<evidence type="ECO:0000256" key="26">
    <source>
        <dbReference type="ARBA" id="ARBA00072040"/>
    </source>
</evidence>
<keyword evidence="7" id="KW-0723">Serine/threonine-protein kinase</keyword>
<evidence type="ECO:0000256" key="11">
    <source>
        <dbReference type="ARBA" id="ARBA00022692"/>
    </source>
</evidence>
<keyword evidence="12" id="KW-0732">Signal</keyword>
<comment type="function">
    <text evidence="24">Receptor kinase that detects X.oryzae pv. oryzae protein Ax21 to promote innate immunity. Following X.oryzae pv. oryzae protein Ax21 detection, undergoes cleavage, releasing the processed protein kinase Xa21 chain.</text>
</comment>
<dbReference type="Pfam" id="PF23598">
    <property type="entry name" value="LRR_14"/>
    <property type="match status" value="1"/>
</dbReference>
<dbReference type="InterPro" id="IPR050647">
    <property type="entry name" value="Plant_LRR-RLKs"/>
</dbReference>
<evidence type="ECO:0000256" key="3">
    <source>
        <dbReference type="ARBA" id="ARBA00004162"/>
    </source>
</evidence>
<evidence type="ECO:0000256" key="27">
    <source>
        <dbReference type="PROSITE-ProRule" id="PRU10141"/>
    </source>
</evidence>
<dbReference type="SUPFAM" id="SSF52047">
    <property type="entry name" value="RNI-like"/>
    <property type="match status" value="1"/>
</dbReference>
<evidence type="ECO:0000256" key="24">
    <source>
        <dbReference type="ARBA" id="ARBA00054320"/>
    </source>
</evidence>
<dbReference type="PROSITE" id="PS50011">
    <property type="entry name" value="PROTEIN_KINASE_DOM"/>
    <property type="match status" value="1"/>
</dbReference>
<name>A0A0E0K2E9_ORYPU</name>
<reference evidence="30" key="2">
    <citation type="submission" date="2018-05" db="EMBL/GenBank/DDBJ databases">
        <title>OpunRS2 (Oryza punctata Reference Sequence Version 2).</title>
        <authorList>
            <person name="Zhang J."/>
            <person name="Kudrna D."/>
            <person name="Lee S."/>
            <person name="Talag J."/>
            <person name="Welchert J."/>
            <person name="Wing R.A."/>
        </authorList>
    </citation>
    <scope>NUCLEOTIDE SEQUENCE [LARGE SCALE GENOMIC DNA]</scope>
</reference>
<keyword evidence="20" id="KW-0675">Receptor</keyword>
<keyword evidence="15" id="KW-0418">Kinase</keyword>
<keyword evidence="14 27" id="KW-0547">Nucleotide-binding</keyword>
<organism evidence="30">
    <name type="scientific">Oryza punctata</name>
    <name type="common">Red rice</name>
    <dbReference type="NCBI Taxonomy" id="4537"/>
    <lineage>
        <taxon>Eukaryota</taxon>
        <taxon>Viridiplantae</taxon>
        <taxon>Streptophyta</taxon>
        <taxon>Embryophyta</taxon>
        <taxon>Tracheophyta</taxon>
        <taxon>Spermatophyta</taxon>
        <taxon>Magnoliopsida</taxon>
        <taxon>Liliopsida</taxon>
        <taxon>Poales</taxon>
        <taxon>Poaceae</taxon>
        <taxon>BOP clade</taxon>
        <taxon>Oryzoideae</taxon>
        <taxon>Oryzeae</taxon>
        <taxon>Oryzinae</taxon>
        <taxon>Oryza</taxon>
    </lineage>
</organism>
<keyword evidence="16" id="KW-0256">Endoplasmic reticulum</keyword>
<keyword evidence="17 27" id="KW-0067">ATP-binding</keyword>
<dbReference type="InterPro" id="IPR017441">
    <property type="entry name" value="Protein_kinase_ATP_BS"/>
</dbReference>
<evidence type="ECO:0000256" key="7">
    <source>
        <dbReference type="ARBA" id="ARBA00022527"/>
    </source>
</evidence>
<dbReference type="FunFam" id="3.30.200.20:FF:000432">
    <property type="entry name" value="LRR receptor-like serine/threonine-protein kinase EFR"/>
    <property type="match status" value="1"/>
</dbReference>
<feature type="domain" description="Protein kinase" evidence="29">
    <location>
        <begin position="699"/>
        <end position="995"/>
    </location>
</feature>
<keyword evidence="10" id="KW-0808">Transferase</keyword>
<keyword evidence="6" id="KW-1003">Cell membrane</keyword>
<evidence type="ECO:0000256" key="16">
    <source>
        <dbReference type="ARBA" id="ARBA00022824"/>
    </source>
</evidence>
<dbReference type="PANTHER" id="PTHR48056">
    <property type="entry name" value="LRR RECEPTOR-LIKE SERINE/THREONINE-PROTEIN KINASE-RELATED"/>
    <property type="match status" value="1"/>
</dbReference>
<dbReference type="PANTHER" id="PTHR48056:SF89">
    <property type="entry name" value="OS06G0585982 PROTEIN"/>
    <property type="match status" value="1"/>
</dbReference>
<feature type="transmembrane region" description="Helical" evidence="28">
    <location>
        <begin position="639"/>
        <end position="664"/>
    </location>
</feature>
<dbReference type="SUPFAM" id="SSF52058">
    <property type="entry name" value="L domain-like"/>
    <property type="match status" value="1"/>
</dbReference>
<dbReference type="Gene3D" id="1.10.510.10">
    <property type="entry name" value="Transferase(Phosphotransferase) domain 1"/>
    <property type="match status" value="1"/>
</dbReference>
<dbReference type="Pfam" id="PF00069">
    <property type="entry name" value="Pkinase"/>
    <property type="match status" value="1"/>
</dbReference>
<keyword evidence="19 28" id="KW-0472">Membrane</keyword>
<comment type="cofactor">
    <cofactor evidence="2">
        <name>Mg(2+)</name>
        <dbReference type="ChEBI" id="CHEBI:18420"/>
    </cofactor>
</comment>
<dbReference type="GO" id="GO:0004674">
    <property type="term" value="F:protein serine/threonine kinase activity"/>
    <property type="evidence" value="ECO:0007669"/>
    <property type="project" value="UniProtKB-KW"/>
</dbReference>
<dbReference type="PROSITE" id="PS51450">
    <property type="entry name" value="LRR"/>
    <property type="match status" value="1"/>
</dbReference>
<dbReference type="InterPro" id="IPR003591">
    <property type="entry name" value="Leu-rich_rpt_typical-subtyp"/>
</dbReference>
<evidence type="ECO:0000256" key="2">
    <source>
        <dbReference type="ARBA" id="ARBA00001946"/>
    </source>
</evidence>
<evidence type="ECO:0000256" key="17">
    <source>
        <dbReference type="ARBA" id="ARBA00022840"/>
    </source>
</evidence>
<keyword evidence="21" id="KW-0325">Glycoprotein</keyword>
<evidence type="ECO:0000256" key="18">
    <source>
        <dbReference type="ARBA" id="ARBA00022989"/>
    </source>
</evidence>
<dbReference type="InterPro" id="IPR055414">
    <property type="entry name" value="LRR_R13L4/SHOC2-like"/>
</dbReference>
<dbReference type="Gene3D" id="3.30.200.20">
    <property type="entry name" value="Phosphorylase Kinase, domain 1"/>
    <property type="match status" value="1"/>
</dbReference>
<dbReference type="InterPro" id="IPR000719">
    <property type="entry name" value="Prot_kinase_dom"/>
</dbReference>
<dbReference type="SUPFAM" id="SSF56112">
    <property type="entry name" value="Protein kinase-like (PK-like)"/>
    <property type="match status" value="1"/>
</dbReference>
<dbReference type="EC" id="2.7.11.1" evidence="5"/>
<dbReference type="InterPro" id="IPR032675">
    <property type="entry name" value="LRR_dom_sf"/>
</dbReference>
<feature type="binding site" evidence="27">
    <location>
        <position position="728"/>
    </location>
    <ligand>
        <name>ATP</name>
        <dbReference type="ChEBI" id="CHEBI:30616"/>
    </ligand>
</feature>
<comment type="subcellular location">
    <subcellularLocation>
        <location evidence="3">Cell membrane</location>
        <topology evidence="3">Single-pass membrane protein</topology>
    </subcellularLocation>
    <subcellularLocation>
        <location evidence="4">Endoplasmic reticulum membrane</location>
        <topology evidence="4">Single-pass membrane protein</topology>
    </subcellularLocation>
</comment>
<evidence type="ECO:0000256" key="8">
    <source>
        <dbReference type="ARBA" id="ARBA00022553"/>
    </source>
</evidence>
<dbReference type="EnsemblPlants" id="OPUNC02G21980.2">
    <property type="protein sequence ID" value="OPUNC02G21980.2"/>
    <property type="gene ID" value="OPUNC02G21980"/>
</dbReference>
<dbReference type="InterPro" id="IPR001611">
    <property type="entry name" value="Leu-rich_rpt"/>
</dbReference>
<protein>
    <recommendedName>
        <fullName evidence="26">Receptor kinase-like protein Xa21</fullName>
        <ecNumber evidence="5">2.7.11.1</ecNumber>
    </recommendedName>
</protein>
<dbReference type="GO" id="GO:0005789">
    <property type="term" value="C:endoplasmic reticulum membrane"/>
    <property type="evidence" value="ECO:0007669"/>
    <property type="project" value="UniProtKB-SubCell"/>
</dbReference>
<dbReference type="eggNOG" id="ENOG502QPYS">
    <property type="taxonomic scope" value="Eukaryota"/>
</dbReference>
<dbReference type="SMART" id="SM00369">
    <property type="entry name" value="LRR_TYP"/>
    <property type="match status" value="10"/>
</dbReference>
<evidence type="ECO:0000259" key="29">
    <source>
        <dbReference type="PROSITE" id="PS50011"/>
    </source>
</evidence>
<dbReference type="PROSITE" id="PS00107">
    <property type="entry name" value="PROTEIN_KINASE_ATP"/>
    <property type="match status" value="1"/>
</dbReference>
<evidence type="ECO:0000256" key="10">
    <source>
        <dbReference type="ARBA" id="ARBA00022679"/>
    </source>
</evidence>
<dbReference type="Gramene" id="OPUNC02G21980.2">
    <property type="protein sequence ID" value="OPUNC02G21980.2"/>
    <property type="gene ID" value="OPUNC02G21980"/>
</dbReference>
<comment type="cofactor">
    <cofactor evidence="1">
        <name>Mn(2+)</name>
        <dbReference type="ChEBI" id="CHEBI:29035"/>
    </cofactor>
</comment>
<proteinExistence type="predicted"/>